<sequence>MILSKDTHKHITIGHMTLFIPDYDLDRYIFITRLANLFGVQTNTQAGLQLLEKIQEEEEGLLDRITFEYDDGGIMVHASEDQAEAILQVIFLAHDLMVPPYQMNLSNEEKNSVIEYCRNWVRPTLQTCKTGDVFTIPLMNEDYAYGQVIGETAEKNPVCALFECCSEEVLDPSYIVNQRPIAILPLAGDKIHNFTFQVIGSAPVLITGEGAVSEYQGRKIKRFSDSYFTELANAYYGLTDWDDPMQDYKAFLLPGVEGPYNNALRPVPNTVIDVIPGERIGNLYLGMSEKECSEVLESYRKEHLKGLWNYSLNDVFRIDYDPEGKISFIEMVTGYEPELLQVRIHLPEQKVDAFHTKAKILIPMIDNVSPYDRSEEDNGYAYYFKELGLALWRGNVVEEEQMEEAWYKEMGAENQQDELRFMYFETVSVMVPGYYNQS</sequence>
<dbReference type="EMBL" id="CP127162">
    <property type="protein sequence ID" value="WIV19868.1"/>
    <property type="molecule type" value="Genomic_DNA"/>
</dbReference>
<dbReference type="InterPro" id="IPR029278">
    <property type="entry name" value="Imm26"/>
</dbReference>
<dbReference type="Proteomes" id="UP001236415">
    <property type="component" value="Chromosome"/>
</dbReference>
<accession>A0ABY8X6N2</accession>
<keyword evidence="2" id="KW-1185">Reference proteome</keyword>
<name>A0ABY8X6N2_9BACL</name>
<proteinExistence type="predicted"/>
<dbReference type="Pfam" id="PF15428">
    <property type="entry name" value="Imm26"/>
    <property type="match status" value="1"/>
</dbReference>
<organism evidence="1 2">
    <name type="scientific">Paenibacillus polygoni</name>
    <dbReference type="NCBI Taxonomy" id="3050112"/>
    <lineage>
        <taxon>Bacteria</taxon>
        <taxon>Bacillati</taxon>
        <taxon>Bacillota</taxon>
        <taxon>Bacilli</taxon>
        <taxon>Bacillales</taxon>
        <taxon>Paenibacillaceae</taxon>
        <taxon>Paenibacillus</taxon>
    </lineage>
</organism>
<evidence type="ECO:0000313" key="1">
    <source>
        <dbReference type="EMBL" id="WIV19868.1"/>
    </source>
</evidence>
<gene>
    <name evidence="1" type="ORF">QPK24_03770</name>
</gene>
<reference evidence="1 2" key="1">
    <citation type="submission" date="2023-06" db="EMBL/GenBank/DDBJ databases">
        <title>Paenibacillus polygonum sp. nov., an endophytic bacterium, isolated from Polygonum lapathifolium L. in Nanji Wetland National Nature Reserve, South of Poyang Lake, Jiangxi Province, China.</title>
        <authorList>
            <person name="Yu Z."/>
        </authorList>
    </citation>
    <scope>NUCLEOTIDE SEQUENCE [LARGE SCALE GENOMIC DNA]</scope>
    <source>
        <strain evidence="1 2">C31</strain>
    </source>
</reference>
<protein>
    <submittedName>
        <fullName evidence="1">Imm26 family immunity protein</fullName>
    </submittedName>
</protein>
<dbReference type="RefSeq" id="WP_285746306.1">
    <property type="nucleotide sequence ID" value="NZ_CP127162.1"/>
</dbReference>
<evidence type="ECO:0000313" key="2">
    <source>
        <dbReference type="Proteomes" id="UP001236415"/>
    </source>
</evidence>